<accession>A0AAV3R5S2</accession>
<keyword evidence="2" id="KW-0806">Transcription termination</keyword>
<reference evidence="4 5" key="1">
    <citation type="submission" date="2024-01" db="EMBL/GenBank/DDBJ databases">
        <title>The complete chloroplast genome sequence of Lithospermum erythrorhizon: insights into the phylogenetic relationship among Boraginaceae species and the maternal lineages of purple gromwells.</title>
        <authorList>
            <person name="Okada T."/>
            <person name="Watanabe K."/>
        </authorList>
    </citation>
    <scope>NUCLEOTIDE SEQUENCE [LARGE SCALE GENOMIC DNA]</scope>
</reference>
<dbReference type="Pfam" id="PF02536">
    <property type="entry name" value="mTERF"/>
    <property type="match status" value="2"/>
</dbReference>
<keyword evidence="2" id="KW-0805">Transcription regulation</keyword>
<dbReference type="EMBL" id="BAABME010025226">
    <property type="protein sequence ID" value="GAA0171754.1"/>
    <property type="molecule type" value="Genomic_DNA"/>
</dbReference>
<dbReference type="GO" id="GO:0006353">
    <property type="term" value="P:DNA-templated transcription termination"/>
    <property type="evidence" value="ECO:0007669"/>
    <property type="project" value="UniProtKB-KW"/>
</dbReference>
<dbReference type="AlphaFoldDB" id="A0AAV3R5S2"/>
<dbReference type="SMART" id="SM00733">
    <property type="entry name" value="Mterf"/>
    <property type="match status" value="4"/>
</dbReference>
<dbReference type="PANTHER" id="PTHR13068">
    <property type="entry name" value="CGI-12 PROTEIN-RELATED"/>
    <property type="match status" value="1"/>
</dbReference>
<keyword evidence="2" id="KW-0804">Transcription</keyword>
<evidence type="ECO:0000256" key="3">
    <source>
        <dbReference type="ARBA" id="ARBA00022946"/>
    </source>
</evidence>
<evidence type="ECO:0000256" key="2">
    <source>
        <dbReference type="ARBA" id="ARBA00022472"/>
    </source>
</evidence>
<protein>
    <submittedName>
        <fullName evidence="4">Uncharacterized protein</fullName>
    </submittedName>
</protein>
<dbReference type="Proteomes" id="UP001454036">
    <property type="component" value="Unassembled WGS sequence"/>
</dbReference>
<organism evidence="4 5">
    <name type="scientific">Lithospermum erythrorhizon</name>
    <name type="common">Purple gromwell</name>
    <name type="synonym">Lithospermum officinale var. erythrorhizon</name>
    <dbReference type="NCBI Taxonomy" id="34254"/>
    <lineage>
        <taxon>Eukaryota</taxon>
        <taxon>Viridiplantae</taxon>
        <taxon>Streptophyta</taxon>
        <taxon>Embryophyta</taxon>
        <taxon>Tracheophyta</taxon>
        <taxon>Spermatophyta</taxon>
        <taxon>Magnoliopsida</taxon>
        <taxon>eudicotyledons</taxon>
        <taxon>Gunneridae</taxon>
        <taxon>Pentapetalae</taxon>
        <taxon>asterids</taxon>
        <taxon>lamiids</taxon>
        <taxon>Boraginales</taxon>
        <taxon>Boraginaceae</taxon>
        <taxon>Boraginoideae</taxon>
        <taxon>Lithospermeae</taxon>
        <taxon>Lithospermum</taxon>
    </lineage>
</organism>
<evidence type="ECO:0000313" key="5">
    <source>
        <dbReference type="Proteomes" id="UP001454036"/>
    </source>
</evidence>
<evidence type="ECO:0000256" key="1">
    <source>
        <dbReference type="ARBA" id="ARBA00007692"/>
    </source>
</evidence>
<dbReference type="InterPro" id="IPR003690">
    <property type="entry name" value="MTERF"/>
</dbReference>
<proteinExistence type="inferred from homology"/>
<gene>
    <name evidence="4" type="ORF">LIER_41216</name>
</gene>
<name>A0AAV3R5S2_LITER</name>
<sequence length="294" mass="34045">MNCRILINKHTKTLLPRIEFFKSKGVSSIDLVNIILYCPNLLDRSLKGFISPSFEFFRGLLGSDQSVISILKFNARLLSCLECRVKPNIERKYEILILAVAASSSLSWILGGGKWQGGENLRLNHLNTRSDTCVIRTHTKATLLESIEEVRKMGMDPNSCSYNLALAFLTIMSKSKWNEKMEVYKRWGCSKDEVLATFRIQPWIMTLSEEKINAVMSFCVEEMGWKPSEVVRTYYLLTLSLNKRIRPRWSVYQELVSKRLVKEAELFLEKYVKCYEDEAHLLSKLYLEKMEASK</sequence>
<keyword evidence="5" id="KW-1185">Reference proteome</keyword>
<dbReference type="PANTHER" id="PTHR13068:SF166">
    <property type="entry name" value="TRANSCRIPTION TERMINATION FACTOR MTERF15, MITOCHONDRIAL-LIKE"/>
    <property type="match status" value="1"/>
</dbReference>
<dbReference type="GO" id="GO:0003676">
    <property type="term" value="F:nucleic acid binding"/>
    <property type="evidence" value="ECO:0007669"/>
    <property type="project" value="InterPro"/>
</dbReference>
<dbReference type="InterPro" id="IPR038538">
    <property type="entry name" value="MTERF_sf"/>
</dbReference>
<dbReference type="Gene3D" id="1.25.70.10">
    <property type="entry name" value="Transcription termination factor 3, mitochondrial"/>
    <property type="match status" value="2"/>
</dbReference>
<keyword evidence="3" id="KW-0809">Transit peptide</keyword>
<comment type="similarity">
    <text evidence="1">Belongs to the mTERF family.</text>
</comment>
<evidence type="ECO:0000313" key="4">
    <source>
        <dbReference type="EMBL" id="GAA0171754.1"/>
    </source>
</evidence>
<comment type="caution">
    <text evidence="4">The sequence shown here is derived from an EMBL/GenBank/DDBJ whole genome shotgun (WGS) entry which is preliminary data.</text>
</comment>